<protein>
    <submittedName>
        <fullName evidence="1">Uncharacterized protein</fullName>
    </submittedName>
</protein>
<proteinExistence type="predicted"/>
<sequence length="124" mass="12917">MRSIVSGSAVGAISSITGNAPSVPICKADSVIPACGKARLGMGCRVEVKVSLVASSAQAAPQAREKAIANAIRGVIRSVLFSWSGERQFIPMERRIAWSNGSDCKPTIIEQGGDPGGQQLCRYG</sequence>
<accession>A0A1A8XHI2</accession>
<evidence type="ECO:0000313" key="1">
    <source>
        <dbReference type="EMBL" id="SBT03832.1"/>
    </source>
</evidence>
<dbReference type="AlphaFoldDB" id="A0A1A8XHI2"/>
<gene>
    <name evidence="1" type="ORF">ACCAA_1160006</name>
</gene>
<reference evidence="1 2" key="1">
    <citation type="submission" date="2016-06" db="EMBL/GenBank/DDBJ databases">
        <authorList>
            <person name="Kjaerup R.B."/>
            <person name="Dalgaard T.S."/>
            <person name="Juul-Madsen H.R."/>
        </authorList>
    </citation>
    <scope>NUCLEOTIDE SEQUENCE [LARGE SCALE GENOMIC DNA]</scope>
    <source>
        <strain evidence="1">3</strain>
    </source>
</reference>
<organism evidence="1 2">
    <name type="scientific">Candidatus Accumulibacter aalborgensis</name>
    <dbReference type="NCBI Taxonomy" id="1860102"/>
    <lineage>
        <taxon>Bacteria</taxon>
        <taxon>Pseudomonadati</taxon>
        <taxon>Pseudomonadota</taxon>
        <taxon>Betaproteobacteria</taxon>
        <taxon>Candidatus Accumulibacter</taxon>
    </lineage>
</organism>
<dbReference type="STRING" id="1860102.ACCAA_1160006"/>
<dbReference type="Proteomes" id="UP000199169">
    <property type="component" value="Unassembled WGS sequence"/>
</dbReference>
<dbReference type="EMBL" id="FLQX01000020">
    <property type="protein sequence ID" value="SBT03832.1"/>
    <property type="molecule type" value="Genomic_DNA"/>
</dbReference>
<name>A0A1A8XHI2_9PROT</name>
<evidence type="ECO:0000313" key="2">
    <source>
        <dbReference type="Proteomes" id="UP000199169"/>
    </source>
</evidence>
<keyword evidence="2" id="KW-1185">Reference proteome</keyword>